<evidence type="ECO:0000313" key="2">
    <source>
        <dbReference type="EMBL" id="VDM73172.1"/>
    </source>
</evidence>
<protein>
    <recommendedName>
        <fullName evidence="1">Carboxylesterase type B domain-containing protein</fullName>
    </recommendedName>
</protein>
<dbReference type="InterPro" id="IPR029058">
    <property type="entry name" value="AB_hydrolase_fold"/>
</dbReference>
<gene>
    <name evidence="2" type="ORF">SVUK_LOCUS8170</name>
</gene>
<dbReference type="AlphaFoldDB" id="A0A3P7L185"/>
<feature type="domain" description="Carboxylesterase type B" evidence="1">
    <location>
        <begin position="8"/>
        <end position="35"/>
    </location>
</feature>
<evidence type="ECO:0000259" key="1">
    <source>
        <dbReference type="Pfam" id="PF00135"/>
    </source>
</evidence>
<dbReference type="SUPFAM" id="SSF53474">
    <property type="entry name" value="alpha/beta-Hydrolases"/>
    <property type="match status" value="1"/>
</dbReference>
<dbReference type="Proteomes" id="UP000270094">
    <property type="component" value="Unassembled WGS sequence"/>
</dbReference>
<evidence type="ECO:0000313" key="3">
    <source>
        <dbReference type="Proteomes" id="UP000270094"/>
    </source>
</evidence>
<organism evidence="2 3">
    <name type="scientific">Strongylus vulgaris</name>
    <name type="common">Blood worm</name>
    <dbReference type="NCBI Taxonomy" id="40348"/>
    <lineage>
        <taxon>Eukaryota</taxon>
        <taxon>Metazoa</taxon>
        <taxon>Ecdysozoa</taxon>
        <taxon>Nematoda</taxon>
        <taxon>Chromadorea</taxon>
        <taxon>Rhabditida</taxon>
        <taxon>Rhabditina</taxon>
        <taxon>Rhabditomorpha</taxon>
        <taxon>Strongyloidea</taxon>
        <taxon>Strongylidae</taxon>
        <taxon>Strongylus</taxon>
    </lineage>
</organism>
<reference evidence="2 3" key="1">
    <citation type="submission" date="2018-11" db="EMBL/GenBank/DDBJ databases">
        <authorList>
            <consortium name="Pathogen Informatics"/>
        </authorList>
    </citation>
    <scope>NUCLEOTIDE SEQUENCE [LARGE SCALE GENOMIC DNA]</scope>
</reference>
<dbReference type="Pfam" id="PF00135">
    <property type="entry name" value="COesterase"/>
    <property type="match status" value="1"/>
</dbReference>
<keyword evidence="3" id="KW-1185">Reference proteome</keyword>
<sequence length="36" mass="3959">MWNPPNGISEDCLSMNIWVPANHDGSVLVWIYGGGE</sequence>
<dbReference type="InterPro" id="IPR002018">
    <property type="entry name" value="CarbesteraseB"/>
</dbReference>
<dbReference type="OrthoDB" id="3200163at2759"/>
<proteinExistence type="predicted"/>
<name>A0A3P7L185_STRVU</name>
<dbReference type="EMBL" id="UYYB01029226">
    <property type="protein sequence ID" value="VDM73172.1"/>
    <property type="molecule type" value="Genomic_DNA"/>
</dbReference>
<dbReference type="Gene3D" id="3.40.50.1820">
    <property type="entry name" value="alpha/beta hydrolase"/>
    <property type="match status" value="1"/>
</dbReference>
<accession>A0A3P7L185</accession>